<feature type="transmembrane region" description="Helical" evidence="11">
    <location>
        <begin position="282"/>
        <end position="299"/>
    </location>
</feature>
<organism evidence="12">
    <name type="scientific">Solanum lycopersicum</name>
    <name type="common">Tomato</name>
    <name type="synonym">Lycopersicon esculentum</name>
    <dbReference type="NCBI Taxonomy" id="4081"/>
    <lineage>
        <taxon>Eukaryota</taxon>
        <taxon>Viridiplantae</taxon>
        <taxon>Streptophyta</taxon>
        <taxon>Embryophyta</taxon>
        <taxon>Tracheophyta</taxon>
        <taxon>Spermatophyta</taxon>
        <taxon>Magnoliopsida</taxon>
        <taxon>eudicotyledons</taxon>
        <taxon>Gunneridae</taxon>
        <taxon>Pentapetalae</taxon>
        <taxon>asterids</taxon>
        <taxon>lamiids</taxon>
        <taxon>Solanales</taxon>
        <taxon>Solanaceae</taxon>
        <taxon>Solanoideae</taxon>
        <taxon>Solaneae</taxon>
        <taxon>Solanum</taxon>
        <taxon>Solanum subgen. Lycopersicon</taxon>
    </lineage>
</organism>
<comment type="subcellular location">
    <subcellularLocation>
        <location evidence="1">Endoplasmic reticulum membrane</location>
        <topology evidence="1">Multi-pass membrane protein</topology>
    </subcellularLocation>
    <subcellularLocation>
        <location evidence="2">Golgi apparatus membrane</location>
        <topology evidence="2">Multi-pass membrane protein</topology>
    </subcellularLocation>
</comment>
<evidence type="ECO:0000256" key="4">
    <source>
        <dbReference type="ARBA" id="ARBA00022448"/>
    </source>
</evidence>
<keyword evidence="13" id="KW-1185">Reference proteome</keyword>
<feature type="transmembrane region" description="Helical" evidence="11">
    <location>
        <begin position="188"/>
        <end position="208"/>
    </location>
</feature>
<evidence type="ECO:0000256" key="11">
    <source>
        <dbReference type="SAM" id="Phobius"/>
    </source>
</evidence>
<evidence type="ECO:0000313" key="13">
    <source>
        <dbReference type="Proteomes" id="UP000004994"/>
    </source>
</evidence>
<dbReference type="InParanoid" id="A0A3Q7H506"/>
<evidence type="ECO:0000313" key="12">
    <source>
        <dbReference type="EnsemblPlants" id="Solyc06g083630.3.1"/>
    </source>
</evidence>
<protein>
    <submittedName>
        <fullName evidence="12">Uncharacterized protein</fullName>
    </submittedName>
</protein>
<sequence>MQASADSLPSVLQSEFQSKNPPAEMYDNLGAQSGVPRPPVNTQANPFGNAFSGGSSGFIRSGLGAYGEKILGSSSEYVQSNENHFIFSGKSRGFCWKIESDGQNIVEKHRMANAKLHLLQITWKGRAKGHWTRITEPVGGRLSYKPPIFDINAPDLYIPFMAFGTYVVLAGLSLGLQGRFTPEALNWLFIKGLVGWFLEVSLLKMTLFSLGSGEAPLLDIVSYAGYAFAGLSIALLGTIIWSHSYYFLMPWTSLCMGIFLVKTMKRVLFAEVRTYDSSRHHYLLLFIALAQFPLLFWLGKISLNWFF</sequence>
<feature type="transmembrane region" description="Helical" evidence="11">
    <location>
        <begin position="245"/>
        <end position="261"/>
    </location>
</feature>
<evidence type="ECO:0000256" key="7">
    <source>
        <dbReference type="ARBA" id="ARBA00022927"/>
    </source>
</evidence>
<dbReference type="FunCoup" id="A0A3Q7H506">
    <property type="interactions" value="3305"/>
</dbReference>
<comment type="similarity">
    <text evidence="3">Belongs to the YIF1 family.</text>
</comment>
<keyword evidence="6" id="KW-0256">Endoplasmic reticulum</keyword>
<dbReference type="PANTHER" id="PTHR14083:SF0">
    <property type="entry name" value="YIP1D-INTERACTING FACTOR 1, ISOFORM C"/>
    <property type="match status" value="1"/>
</dbReference>
<accession>A0A3Q7H506</accession>
<reference evidence="12" key="2">
    <citation type="submission" date="2019-01" db="UniProtKB">
        <authorList>
            <consortium name="EnsemblPlants"/>
        </authorList>
    </citation>
    <scope>IDENTIFICATION</scope>
    <source>
        <strain evidence="12">cv. Heinz 1706</strain>
    </source>
</reference>
<keyword evidence="5 11" id="KW-0812">Transmembrane</keyword>
<dbReference type="GO" id="GO:0000139">
    <property type="term" value="C:Golgi membrane"/>
    <property type="evidence" value="ECO:0000318"/>
    <property type="project" value="GO_Central"/>
</dbReference>
<keyword evidence="9" id="KW-0333">Golgi apparatus</keyword>
<evidence type="ECO:0000256" key="9">
    <source>
        <dbReference type="ARBA" id="ARBA00023034"/>
    </source>
</evidence>
<dbReference type="STRING" id="4081.A0A3Q7H506"/>
<dbReference type="Pfam" id="PF03878">
    <property type="entry name" value="YIF1"/>
    <property type="match status" value="1"/>
</dbReference>
<evidence type="ECO:0000256" key="5">
    <source>
        <dbReference type="ARBA" id="ARBA00022692"/>
    </source>
</evidence>
<keyword evidence="10 11" id="KW-0472">Membrane</keyword>
<dbReference type="InterPro" id="IPR005578">
    <property type="entry name" value="Yif1_fam"/>
</dbReference>
<dbReference type="PANTHER" id="PTHR14083">
    <property type="entry name" value="YIP1 INTERACTING FACTOR HOMOLOG YIF1 PROTEIN"/>
    <property type="match status" value="1"/>
</dbReference>
<keyword evidence="7" id="KW-0653">Protein transport</keyword>
<evidence type="ECO:0000256" key="2">
    <source>
        <dbReference type="ARBA" id="ARBA00004653"/>
    </source>
</evidence>
<dbReference type="AlphaFoldDB" id="A0A3Q7H506"/>
<keyword evidence="4" id="KW-0813">Transport</keyword>
<dbReference type="GO" id="GO:0030134">
    <property type="term" value="C:COPII-coated ER to Golgi transport vesicle"/>
    <property type="evidence" value="ECO:0000318"/>
    <property type="project" value="GO_Central"/>
</dbReference>
<evidence type="ECO:0000256" key="6">
    <source>
        <dbReference type="ARBA" id="ARBA00022824"/>
    </source>
</evidence>
<dbReference type="OMA" id="MAVHTCK"/>
<evidence type="ECO:0000256" key="10">
    <source>
        <dbReference type="ARBA" id="ARBA00023136"/>
    </source>
</evidence>
<dbReference type="Proteomes" id="UP000004994">
    <property type="component" value="Chromosome 6"/>
</dbReference>
<reference evidence="12" key="1">
    <citation type="journal article" date="2012" name="Nature">
        <title>The tomato genome sequence provides insights into fleshy fruit evolution.</title>
        <authorList>
            <consortium name="Tomato Genome Consortium"/>
        </authorList>
    </citation>
    <scope>NUCLEOTIDE SEQUENCE [LARGE SCALE GENOMIC DNA]</scope>
    <source>
        <strain evidence="12">cv. Heinz 1706</strain>
    </source>
</reference>
<dbReference type="GO" id="GO:0005793">
    <property type="term" value="C:endoplasmic reticulum-Golgi intermediate compartment"/>
    <property type="evidence" value="ECO:0000318"/>
    <property type="project" value="GO_Central"/>
</dbReference>
<keyword evidence="8 11" id="KW-1133">Transmembrane helix</keyword>
<dbReference type="GO" id="GO:0015031">
    <property type="term" value="P:protein transport"/>
    <property type="evidence" value="ECO:0007669"/>
    <property type="project" value="UniProtKB-KW"/>
</dbReference>
<evidence type="ECO:0000256" key="3">
    <source>
        <dbReference type="ARBA" id="ARBA00009727"/>
    </source>
</evidence>
<feature type="transmembrane region" description="Helical" evidence="11">
    <location>
        <begin position="156"/>
        <end position="176"/>
    </location>
</feature>
<dbReference type="EnsemblPlants" id="Solyc06g083630.3.1">
    <property type="protein sequence ID" value="Solyc06g083630.3.1"/>
    <property type="gene ID" value="Solyc06g083630.3"/>
</dbReference>
<proteinExistence type="inferred from homology"/>
<evidence type="ECO:0000256" key="8">
    <source>
        <dbReference type="ARBA" id="ARBA00022989"/>
    </source>
</evidence>
<feature type="transmembrane region" description="Helical" evidence="11">
    <location>
        <begin position="220"/>
        <end position="239"/>
    </location>
</feature>
<dbReference type="GO" id="GO:0005789">
    <property type="term" value="C:endoplasmic reticulum membrane"/>
    <property type="evidence" value="ECO:0000318"/>
    <property type="project" value="GO_Central"/>
</dbReference>
<evidence type="ECO:0000256" key="1">
    <source>
        <dbReference type="ARBA" id="ARBA00004477"/>
    </source>
</evidence>
<name>A0A3Q7H506_SOLLC</name>
<dbReference type="GO" id="GO:0006888">
    <property type="term" value="P:endoplasmic reticulum to Golgi vesicle-mediated transport"/>
    <property type="evidence" value="ECO:0000318"/>
    <property type="project" value="GO_Central"/>
</dbReference>
<dbReference type="Gramene" id="Solyc06g083630.3.1">
    <property type="protein sequence ID" value="Solyc06g083630.3.1"/>
    <property type="gene ID" value="Solyc06g083630.3"/>
</dbReference>